<dbReference type="AlphaFoldDB" id="A0A1D1ZQC1"/>
<dbReference type="InterPro" id="IPR004333">
    <property type="entry name" value="SBP_dom"/>
</dbReference>
<feature type="compositionally biased region" description="Basic residues" evidence="4">
    <location>
        <begin position="126"/>
        <end position="138"/>
    </location>
</feature>
<dbReference type="PANTHER" id="PTHR31251:SF169">
    <property type="entry name" value="SQUAMOSA PROMOTER-BINDING-LIKE PROTEIN 8"/>
    <property type="match status" value="1"/>
</dbReference>
<dbReference type="InterPro" id="IPR044817">
    <property type="entry name" value="SBP-like"/>
</dbReference>
<sequence length="415" mass="42816">MTGETLVLLDGHGSGTPRKSGDCTVDASYGPSQQHLHLDGPMQWDEMELHLALDELVKAESCPSPGPAPSAVPAAHPVLGSGGAPNALDPGPKLQHAAPGYPPPTPGLSSATWDEQSVDESGGGRGKARRGPRPRMFKKNTCQADNCTADLGACSFYYQRNHICPAHLKAGAYAVRGVSTRFCQRCGVGHPVEDFSGAKRSCKKALDRHNQRRREKQGGSEGGQTGEDTGGPSQSRATPHASHANLAACSAMHPAPPACQPDAGADWEASSRFGGGAYAAAQPWNLPPDLLPLLGMSPPEGAVYGGAGPGAAAPAQGTSAGEVAHLQHWLAAGQGWGEFPQQAAQQAWQQPQDASGESGAFMHPAAPPPAPSSLYAALGEPSLSVGSVAMPTLDPGMLSMAPMPPEQLSWLSSQL</sequence>
<evidence type="ECO:0000256" key="3">
    <source>
        <dbReference type="ARBA" id="ARBA00022833"/>
    </source>
</evidence>
<gene>
    <name evidence="6" type="ORF">g.45253</name>
</gene>
<feature type="domain" description="SBP-type" evidence="5">
    <location>
        <begin position="139"/>
        <end position="216"/>
    </location>
</feature>
<keyword evidence="1" id="KW-0479">Metal-binding</keyword>
<dbReference type="PANTHER" id="PTHR31251">
    <property type="entry name" value="SQUAMOSA PROMOTER-BINDING-LIKE PROTEIN 4"/>
    <property type="match status" value="1"/>
</dbReference>
<organism evidence="6">
    <name type="scientific">Auxenochlorella protothecoides</name>
    <name type="common">Green microalga</name>
    <name type="synonym">Chlorella protothecoides</name>
    <dbReference type="NCBI Taxonomy" id="3075"/>
    <lineage>
        <taxon>Eukaryota</taxon>
        <taxon>Viridiplantae</taxon>
        <taxon>Chlorophyta</taxon>
        <taxon>core chlorophytes</taxon>
        <taxon>Trebouxiophyceae</taxon>
        <taxon>Chlorellales</taxon>
        <taxon>Chlorellaceae</taxon>
        <taxon>Auxenochlorella</taxon>
    </lineage>
</organism>
<keyword evidence="2" id="KW-0863">Zinc-finger</keyword>
<feature type="region of interest" description="Disordered" evidence="4">
    <location>
        <begin position="1"/>
        <end position="23"/>
    </location>
</feature>
<name>A0A1D1ZQC1_AUXPR</name>
<evidence type="ECO:0000256" key="4">
    <source>
        <dbReference type="SAM" id="MobiDB-lite"/>
    </source>
</evidence>
<reference evidence="6" key="1">
    <citation type="submission" date="2015-08" db="EMBL/GenBank/DDBJ databases">
        <authorList>
            <person name="Babu N.S."/>
            <person name="Beckwith C.J."/>
            <person name="Beseler K.G."/>
            <person name="Brison A."/>
            <person name="Carone J.V."/>
            <person name="Caskin T.P."/>
            <person name="Diamond M."/>
            <person name="Durham M.E."/>
            <person name="Foxe J.M."/>
            <person name="Go M."/>
            <person name="Henderson B.A."/>
            <person name="Jones I.B."/>
            <person name="McGettigan J.A."/>
            <person name="Micheletti S.J."/>
            <person name="Nasrallah M.E."/>
            <person name="Ortiz D."/>
            <person name="Piller C.R."/>
            <person name="Privatt S.R."/>
            <person name="Schneider S.L."/>
            <person name="Sharp S."/>
            <person name="Smith T.C."/>
            <person name="Stanton J.D."/>
            <person name="Ullery H.E."/>
            <person name="Wilson R.J."/>
            <person name="Serrano M.G."/>
            <person name="Buck G."/>
            <person name="Lee V."/>
            <person name="Wang Y."/>
            <person name="Carvalho R."/>
            <person name="Voegtly L."/>
            <person name="Shi R."/>
            <person name="Duckworth R."/>
            <person name="Johnson A."/>
            <person name="Loviza R."/>
            <person name="Walstead R."/>
            <person name="Shah Z."/>
            <person name="Kiflezghi M."/>
            <person name="Wade K."/>
            <person name="Ball S.L."/>
            <person name="Bradley K.W."/>
            <person name="Asai D.J."/>
            <person name="Bowman C.A."/>
            <person name="Russell D.A."/>
            <person name="Pope W.H."/>
            <person name="Jacobs-Sera D."/>
            <person name="Hendrix R.W."/>
            <person name="Hatfull G.F."/>
        </authorList>
    </citation>
    <scope>NUCLEOTIDE SEQUENCE</scope>
</reference>
<dbReference type="PROSITE" id="PS51141">
    <property type="entry name" value="ZF_SBP"/>
    <property type="match status" value="1"/>
</dbReference>
<dbReference type="InterPro" id="IPR036893">
    <property type="entry name" value="SBP_sf"/>
</dbReference>
<feature type="region of interest" description="Disordered" evidence="4">
    <location>
        <begin position="340"/>
        <end position="366"/>
    </location>
</feature>
<evidence type="ECO:0000259" key="5">
    <source>
        <dbReference type="PROSITE" id="PS51141"/>
    </source>
</evidence>
<feature type="region of interest" description="Disordered" evidence="4">
    <location>
        <begin position="198"/>
        <end position="242"/>
    </location>
</feature>
<evidence type="ECO:0000313" key="6">
    <source>
        <dbReference type="EMBL" id="JAT69182.1"/>
    </source>
</evidence>
<evidence type="ECO:0000256" key="2">
    <source>
        <dbReference type="ARBA" id="ARBA00022771"/>
    </source>
</evidence>
<dbReference type="GO" id="GO:0003677">
    <property type="term" value="F:DNA binding"/>
    <property type="evidence" value="ECO:0007669"/>
    <property type="project" value="InterPro"/>
</dbReference>
<evidence type="ECO:0000256" key="1">
    <source>
        <dbReference type="ARBA" id="ARBA00022723"/>
    </source>
</evidence>
<keyword evidence="3" id="KW-0862">Zinc</keyword>
<dbReference type="EMBL" id="GDKF01009440">
    <property type="protein sequence ID" value="JAT69182.1"/>
    <property type="molecule type" value="Transcribed_RNA"/>
</dbReference>
<feature type="region of interest" description="Disordered" evidence="4">
    <location>
        <begin position="60"/>
        <end position="139"/>
    </location>
</feature>
<dbReference type="Pfam" id="PF03110">
    <property type="entry name" value="SBP"/>
    <property type="match status" value="1"/>
</dbReference>
<dbReference type="GO" id="GO:0005634">
    <property type="term" value="C:nucleus"/>
    <property type="evidence" value="ECO:0007669"/>
    <property type="project" value="InterPro"/>
</dbReference>
<protein>
    <recommendedName>
        <fullName evidence="5">SBP-type domain-containing protein</fullName>
    </recommendedName>
</protein>
<accession>A0A1D1ZQC1</accession>
<dbReference type="Gene3D" id="4.10.1100.10">
    <property type="entry name" value="Transcription factor, SBP-box domain"/>
    <property type="match status" value="1"/>
</dbReference>
<dbReference type="SUPFAM" id="SSF103612">
    <property type="entry name" value="SBT domain"/>
    <property type="match status" value="1"/>
</dbReference>
<dbReference type="GO" id="GO:0008270">
    <property type="term" value="F:zinc ion binding"/>
    <property type="evidence" value="ECO:0007669"/>
    <property type="project" value="UniProtKB-KW"/>
</dbReference>
<feature type="compositionally biased region" description="Gly residues" evidence="4">
    <location>
        <begin position="219"/>
        <end position="229"/>
    </location>
</feature>
<proteinExistence type="predicted"/>
<feature type="compositionally biased region" description="Low complexity" evidence="4">
    <location>
        <begin position="341"/>
        <end position="354"/>
    </location>
</feature>